<dbReference type="VEuPathDB" id="FungiDB:P170DRAFT_314577"/>
<protein>
    <recommendedName>
        <fullName evidence="4">Cell surface protein</fullName>
    </recommendedName>
</protein>
<dbReference type="AlphaFoldDB" id="A0A2I2GA02"/>
<evidence type="ECO:0000313" key="3">
    <source>
        <dbReference type="Proteomes" id="UP000234275"/>
    </source>
</evidence>
<dbReference type="Proteomes" id="UP000234275">
    <property type="component" value="Unassembled WGS sequence"/>
</dbReference>
<feature type="compositionally biased region" description="Basic and acidic residues" evidence="1">
    <location>
        <begin position="19"/>
        <end position="29"/>
    </location>
</feature>
<keyword evidence="3" id="KW-1185">Reference proteome</keyword>
<evidence type="ECO:0000313" key="2">
    <source>
        <dbReference type="EMBL" id="PLB49706.1"/>
    </source>
</evidence>
<dbReference type="OrthoDB" id="2590867at2759"/>
<name>A0A2I2GA02_9EURO</name>
<feature type="compositionally biased region" description="Low complexity" evidence="1">
    <location>
        <begin position="39"/>
        <end position="60"/>
    </location>
</feature>
<feature type="compositionally biased region" description="Polar residues" evidence="1">
    <location>
        <begin position="157"/>
        <end position="171"/>
    </location>
</feature>
<comment type="caution">
    <text evidence="2">The sequence shown here is derived from an EMBL/GenBank/DDBJ whole genome shotgun (WGS) entry which is preliminary data.</text>
</comment>
<reference evidence="2 3" key="1">
    <citation type="submission" date="2016-12" db="EMBL/GenBank/DDBJ databases">
        <title>The genomes of Aspergillus section Nigri reveals drivers in fungal speciation.</title>
        <authorList>
            <consortium name="DOE Joint Genome Institute"/>
            <person name="Vesth T.C."/>
            <person name="Nybo J."/>
            <person name="Theobald S."/>
            <person name="Brandl J."/>
            <person name="Frisvad J.C."/>
            <person name="Nielsen K.F."/>
            <person name="Lyhne E.K."/>
            <person name="Kogle M.E."/>
            <person name="Kuo A."/>
            <person name="Riley R."/>
            <person name="Clum A."/>
            <person name="Nolan M."/>
            <person name="Lipzen A."/>
            <person name="Salamov A."/>
            <person name="Henrissat B."/>
            <person name="Wiebenga A."/>
            <person name="De Vries R.P."/>
            <person name="Grigoriev I.V."/>
            <person name="Mortensen U.H."/>
            <person name="Andersen M.R."/>
            <person name="Baker S.E."/>
        </authorList>
    </citation>
    <scope>NUCLEOTIDE SEQUENCE [LARGE SCALE GENOMIC DNA]</scope>
    <source>
        <strain evidence="2 3">IBT 23096</strain>
    </source>
</reference>
<dbReference type="PANTHER" id="PTHR39606:SF1">
    <property type="entry name" value="CELL SURFACE PROTEIN"/>
    <property type="match status" value="1"/>
</dbReference>
<accession>A0A2I2GA02</accession>
<feature type="compositionally biased region" description="Polar residues" evidence="1">
    <location>
        <begin position="186"/>
        <end position="213"/>
    </location>
</feature>
<organism evidence="2 3">
    <name type="scientific">Aspergillus steynii IBT 23096</name>
    <dbReference type="NCBI Taxonomy" id="1392250"/>
    <lineage>
        <taxon>Eukaryota</taxon>
        <taxon>Fungi</taxon>
        <taxon>Dikarya</taxon>
        <taxon>Ascomycota</taxon>
        <taxon>Pezizomycotina</taxon>
        <taxon>Eurotiomycetes</taxon>
        <taxon>Eurotiomycetidae</taxon>
        <taxon>Eurotiales</taxon>
        <taxon>Aspergillaceae</taxon>
        <taxon>Aspergillus</taxon>
        <taxon>Aspergillus subgen. Circumdati</taxon>
    </lineage>
</organism>
<feature type="compositionally biased region" description="Polar residues" evidence="1">
    <location>
        <begin position="118"/>
        <end position="132"/>
    </location>
</feature>
<feature type="compositionally biased region" description="Polar residues" evidence="1">
    <location>
        <begin position="223"/>
        <end position="250"/>
    </location>
</feature>
<feature type="compositionally biased region" description="Basic and acidic residues" evidence="1">
    <location>
        <begin position="271"/>
        <end position="288"/>
    </location>
</feature>
<feature type="compositionally biased region" description="Polar residues" evidence="1">
    <location>
        <begin position="81"/>
        <end position="93"/>
    </location>
</feature>
<dbReference type="STRING" id="1392250.A0A2I2GA02"/>
<gene>
    <name evidence="2" type="ORF">P170DRAFT_314577</name>
</gene>
<dbReference type="EMBL" id="MSFO01000004">
    <property type="protein sequence ID" value="PLB49706.1"/>
    <property type="molecule type" value="Genomic_DNA"/>
</dbReference>
<feature type="non-terminal residue" evidence="2">
    <location>
        <position position="1"/>
    </location>
</feature>
<dbReference type="GeneID" id="36550973"/>
<evidence type="ECO:0008006" key="4">
    <source>
        <dbReference type="Google" id="ProtNLM"/>
    </source>
</evidence>
<feature type="region of interest" description="Disordered" evidence="1">
    <location>
        <begin position="1"/>
        <end position="327"/>
    </location>
</feature>
<dbReference type="PANTHER" id="PTHR39606">
    <property type="entry name" value="SURFACE PROTEIN, PUTATIVE-RELATED"/>
    <property type="match status" value="1"/>
</dbReference>
<feature type="compositionally biased region" description="Gly residues" evidence="1">
    <location>
        <begin position="94"/>
        <end position="106"/>
    </location>
</feature>
<evidence type="ECO:0000256" key="1">
    <source>
        <dbReference type="SAM" id="MobiDB-lite"/>
    </source>
</evidence>
<sequence length="327" mass="33199">GFGGSHTAGPHTSNTANELDPRVDSDRSSYGHSSTKPLSNSTSGYGANNSYGSSYGNNTTAGPHTSNVANEMDPRVDSDRSSTGFNRSHQGSVPGNGLGHAGGTSGYTGASGYDRTTGPASSTAGPHTSNVANEADPRVDSDMSSGRNFSTHDRTTGPASSTAGPHSSNVANEADPRVDSDLDSTGARNSVSRTSRTTGPASSTAGPHSSNVANEADPRVDSDMSSARHSTTTGSTNANTKGAHINTSLPNALGHEGNIRGSITGQATEGMDPRVDSDRDNRARHEDMASSSYNTPGSGRASGTAGPHDSNVGNKMDPTVDSDMDGS</sequence>
<proteinExistence type="predicted"/>
<feature type="non-terminal residue" evidence="2">
    <location>
        <position position="327"/>
    </location>
</feature>
<dbReference type="RefSeq" id="XP_024705008.1">
    <property type="nucleotide sequence ID" value="XM_024843273.1"/>
</dbReference>